<keyword evidence="1" id="KW-0812">Transmembrane</keyword>
<evidence type="ECO:0000313" key="3">
    <source>
        <dbReference type="Proteomes" id="UP000217986"/>
    </source>
</evidence>
<name>A0A2A2EI77_9BIFI</name>
<feature type="non-terminal residue" evidence="2">
    <location>
        <position position="96"/>
    </location>
</feature>
<proteinExistence type="predicted"/>
<gene>
    <name evidence="2" type="ORF">B1400_1263</name>
</gene>
<dbReference type="Proteomes" id="UP000217986">
    <property type="component" value="Unassembled WGS sequence"/>
</dbReference>
<keyword evidence="1" id="KW-0472">Membrane</keyword>
<reference evidence="2 3" key="1">
    <citation type="journal article" date="2017" name="ISME J.">
        <title>Unveiling bifidobacterial biogeography across the mammalian branch of the tree of life.</title>
        <authorList>
            <person name="Milani C."/>
            <person name="Mangifesta M."/>
            <person name="Mancabelli L."/>
            <person name="Lugli G.A."/>
            <person name="James K."/>
            <person name="Duranti S."/>
            <person name="Turroni F."/>
            <person name="Ferrario C."/>
            <person name="Ossiprandi M.C."/>
            <person name="van Sinderen D."/>
            <person name="Ventura M."/>
        </authorList>
    </citation>
    <scope>NUCLEOTIDE SEQUENCE [LARGE SCALE GENOMIC DNA]</scope>
    <source>
        <strain evidence="2 3">70</strain>
    </source>
</reference>
<feature type="transmembrane region" description="Helical" evidence="1">
    <location>
        <begin position="63"/>
        <end position="82"/>
    </location>
</feature>
<dbReference type="EMBL" id="MVOG01000026">
    <property type="protein sequence ID" value="PAU68879.1"/>
    <property type="molecule type" value="Genomic_DNA"/>
</dbReference>
<keyword evidence="3" id="KW-1185">Reference proteome</keyword>
<organism evidence="2 3">
    <name type="scientific">Bifidobacterium italicum</name>
    <dbReference type="NCBI Taxonomy" id="1960968"/>
    <lineage>
        <taxon>Bacteria</taxon>
        <taxon>Bacillati</taxon>
        <taxon>Actinomycetota</taxon>
        <taxon>Actinomycetes</taxon>
        <taxon>Bifidobacteriales</taxon>
        <taxon>Bifidobacteriaceae</taxon>
        <taxon>Bifidobacterium</taxon>
    </lineage>
</organism>
<sequence>MVTFVTARVTTAMLYSIMEAATPCMAPRKDTRKETRMADAVVHALLVAVCVLLAVIAHGDVTAVLIVGVLVVVSLAALAVLVRERRWIAMAALYCA</sequence>
<feature type="transmembrane region" description="Helical" evidence="1">
    <location>
        <begin position="37"/>
        <end position="57"/>
    </location>
</feature>
<dbReference type="AlphaFoldDB" id="A0A2A2EI77"/>
<comment type="caution">
    <text evidence="2">The sequence shown here is derived from an EMBL/GenBank/DDBJ whole genome shotgun (WGS) entry which is preliminary data.</text>
</comment>
<evidence type="ECO:0000313" key="2">
    <source>
        <dbReference type="EMBL" id="PAU68879.1"/>
    </source>
</evidence>
<accession>A0A2A2EI77</accession>
<evidence type="ECO:0000256" key="1">
    <source>
        <dbReference type="SAM" id="Phobius"/>
    </source>
</evidence>
<keyword evidence="1" id="KW-1133">Transmembrane helix</keyword>
<protein>
    <submittedName>
        <fullName evidence="2">Uncharacterized protein</fullName>
    </submittedName>
</protein>